<dbReference type="SMART" id="SM00207">
    <property type="entry name" value="TNF"/>
    <property type="match status" value="1"/>
</dbReference>
<comment type="similarity">
    <text evidence="2">Belongs to the tumor necrosis factor family.</text>
</comment>
<evidence type="ECO:0000256" key="5">
    <source>
        <dbReference type="ARBA" id="ARBA00023157"/>
    </source>
</evidence>
<dbReference type="Proteomes" id="UP000694380">
    <property type="component" value="Unplaced"/>
</dbReference>
<dbReference type="GeneTree" id="ENSGT00940000163167"/>
<evidence type="ECO:0000256" key="2">
    <source>
        <dbReference type="ARBA" id="ARBA00008670"/>
    </source>
</evidence>
<accession>A0A8C3HFD7</accession>
<dbReference type="PROSITE" id="PS50049">
    <property type="entry name" value="THD_2"/>
    <property type="match status" value="1"/>
</dbReference>
<dbReference type="Ensembl" id="ENSCPBT00000020463.1">
    <property type="protein sequence ID" value="ENSCPBP00000017304.1"/>
    <property type="gene ID" value="ENSCPBG00000012682.1"/>
</dbReference>
<keyword evidence="10" id="KW-1185">Reference proteome</keyword>
<dbReference type="PANTHER" id="PTHR15151">
    <property type="entry name" value="PROTEIN EIGER"/>
    <property type="match status" value="1"/>
</dbReference>
<dbReference type="GO" id="GO:0097191">
    <property type="term" value="P:extrinsic apoptotic signaling pathway"/>
    <property type="evidence" value="ECO:0007669"/>
    <property type="project" value="Ensembl"/>
</dbReference>
<reference evidence="9" key="1">
    <citation type="submission" date="2025-08" db="UniProtKB">
        <authorList>
            <consortium name="Ensembl"/>
        </authorList>
    </citation>
    <scope>IDENTIFICATION</scope>
</reference>
<evidence type="ECO:0000259" key="8">
    <source>
        <dbReference type="PROSITE" id="PS50049"/>
    </source>
</evidence>
<dbReference type="GO" id="GO:0005125">
    <property type="term" value="F:cytokine activity"/>
    <property type="evidence" value="ECO:0007669"/>
    <property type="project" value="UniProtKB-KW"/>
</dbReference>
<dbReference type="GO" id="GO:0016020">
    <property type="term" value="C:membrane"/>
    <property type="evidence" value="ECO:0007669"/>
    <property type="project" value="InterPro"/>
</dbReference>
<feature type="domain" description="THD" evidence="8">
    <location>
        <begin position="106"/>
        <end position="259"/>
    </location>
</feature>
<name>A0A8C3HFD7_CHRPI</name>
<dbReference type="GO" id="GO:0006955">
    <property type="term" value="P:immune response"/>
    <property type="evidence" value="ECO:0007669"/>
    <property type="project" value="InterPro"/>
</dbReference>
<reference evidence="9" key="2">
    <citation type="submission" date="2025-09" db="UniProtKB">
        <authorList>
            <consortium name="Ensembl"/>
        </authorList>
    </citation>
    <scope>IDENTIFICATION</scope>
</reference>
<feature type="region of interest" description="Disordered" evidence="7">
    <location>
        <begin position="108"/>
        <end position="155"/>
    </location>
</feature>
<dbReference type="GO" id="GO:0005164">
    <property type="term" value="F:tumor necrosis factor receptor binding"/>
    <property type="evidence" value="ECO:0007669"/>
    <property type="project" value="InterPro"/>
</dbReference>
<evidence type="ECO:0000256" key="6">
    <source>
        <dbReference type="ARBA" id="ARBA00023180"/>
    </source>
</evidence>
<evidence type="ECO:0000256" key="3">
    <source>
        <dbReference type="ARBA" id="ARBA00022514"/>
    </source>
</evidence>
<gene>
    <name evidence="9" type="primary">TNFSF12</name>
</gene>
<dbReference type="GO" id="GO:0005615">
    <property type="term" value="C:extracellular space"/>
    <property type="evidence" value="ECO:0007669"/>
    <property type="project" value="UniProtKB-KW"/>
</dbReference>
<evidence type="ECO:0000256" key="4">
    <source>
        <dbReference type="ARBA" id="ARBA00022525"/>
    </source>
</evidence>
<keyword evidence="5" id="KW-1015">Disulfide bond</keyword>
<dbReference type="GO" id="GO:2001238">
    <property type="term" value="P:positive regulation of extrinsic apoptotic signaling pathway"/>
    <property type="evidence" value="ECO:0007669"/>
    <property type="project" value="Ensembl"/>
</dbReference>
<comment type="subcellular location">
    <subcellularLocation>
        <location evidence="1">Secreted</location>
    </subcellularLocation>
</comment>
<dbReference type="Pfam" id="PF00229">
    <property type="entry name" value="TNF"/>
    <property type="match status" value="1"/>
</dbReference>
<dbReference type="InterPro" id="IPR051748">
    <property type="entry name" value="TNF_Ligand_Superfamily"/>
</dbReference>
<keyword evidence="6" id="KW-0325">Glycoprotein</keyword>
<feature type="compositionally biased region" description="Polar residues" evidence="7">
    <location>
        <begin position="116"/>
        <end position="125"/>
    </location>
</feature>
<dbReference type="PANTHER" id="PTHR15151:SF20">
    <property type="entry name" value="TUMOR NECROSIS FACTOR LIGAND SUPERFAMILY MEMBER 12"/>
    <property type="match status" value="1"/>
</dbReference>
<dbReference type="GO" id="GO:0045732">
    <property type="term" value="P:positive regulation of protein catabolic process"/>
    <property type="evidence" value="ECO:0007669"/>
    <property type="project" value="Ensembl"/>
</dbReference>
<sequence length="260" mass="29878">MHPPTLLCKHTHRYTYTHTYTHCSANRPTTHTLLCKHTHCTHYCAKTHHHIYTLLYKHTHTTQTHTTVYTHTPPHTHTALQTHRQTLLCKHPPTTQTHTLLFKHTPATHTHMARQSRPTAKQQPSHTATPPQPTHLHPTHHTATHTETLNATKPLNYNPASGEFDVLRKGLYYLYCQVHFNEGRTVYIKLDVVVDGVLALRCLEQFPPTSAGPQDPELHVCQVSGLLLLQPHSVLRLRTIRDVRLKAEPYLTFFGLFQVH</sequence>
<dbReference type="AlphaFoldDB" id="A0A8C3HFD7"/>
<keyword evidence="3" id="KW-0202">Cytokine</keyword>
<evidence type="ECO:0000313" key="9">
    <source>
        <dbReference type="Ensembl" id="ENSCPBP00000017304.1"/>
    </source>
</evidence>
<protein>
    <submittedName>
        <fullName evidence="9">TNF superfamily member 12</fullName>
    </submittedName>
</protein>
<evidence type="ECO:0000256" key="7">
    <source>
        <dbReference type="SAM" id="MobiDB-lite"/>
    </source>
</evidence>
<dbReference type="InterPro" id="IPR008983">
    <property type="entry name" value="Tumour_necrosis_fac-like_dom"/>
</dbReference>
<evidence type="ECO:0000313" key="10">
    <source>
        <dbReference type="Proteomes" id="UP000694380"/>
    </source>
</evidence>
<dbReference type="SUPFAM" id="SSF49842">
    <property type="entry name" value="TNF-like"/>
    <property type="match status" value="1"/>
</dbReference>
<dbReference type="GO" id="GO:0048471">
    <property type="term" value="C:perinuclear region of cytoplasm"/>
    <property type="evidence" value="ECO:0007669"/>
    <property type="project" value="Ensembl"/>
</dbReference>
<proteinExistence type="inferred from homology"/>
<evidence type="ECO:0000256" key="1">
    <source>
        <dbReference type="ARBA" id="ARBA00004613"/>
    </source>
</evidence>
<dbReference type="Gene3D" id="2.60.120.40">
    <property type="match status" value="1"/>
</dbReference>
<organism evidence="9 10">
    <name type="scientific">Chrysemys picta bellii</name>
    <name type="common">Western painted turtle</name>
    <name type="synonym">Emys bellii</name>
    <dbReference type="NCBI Taxonomy" id="8478"/>
    <lineage>
        <taxon>Eukaryota</taxon>
        <taxon>Metazoa</taxon>
        <taxon>Chordata</taxon>
        <taxon>Craniata</taxon>
        <taxon>Vertebrata</taxon>
        <taxon>Euteleostomi</taxon>
        <taxon>Archelosauria</taxon>
        <taxon>Testudinata</taxon>
        <taxon>Testudines</taxon>
        <taxon>Cryptodira</taxon>
        <taxon>Durocryptodira</taxon>
        <taxon>Testudinoidea</taxon>
        <taxon>Emydidae</taxon>
        <taxon>Chrysemys</taxon>
    </lineage>
</organism>
<dbReference type="InterPro" id="IPR006052">
    <property type="entry name" value="TNF_dom"/>
</dbReference>
<keyword evidence="4" id="KW-0964">Secreted</keyword>